<dbReference type="InterPro" id="IPR050197">
    <property type="entry name" value="Aldolase_class_II_sugar_metab"/>
</dbReference>
<feature type="domain" description="Class II aldolase/adducin N-terminal" evidence="3">
    <location>
        <begin position="11"/>
        <end position="210"/>
    </location>
</feature>
<keyword evidence="5" id="KW-1185">Reference proteome</keyword>
<protein>
    <recommendedName>
        <fullName evidence="3">Class II aldolase/adducin N-terminal domain-containing protein</fullName>
    </recommendedName>
</protein>
<dbReference type="SMART" id="SM01007">
    <property type="entry name" value="Aldolase_II"/>
    <property type="match status" value="1"/>
</dbReference>
<name>A0A4Z0Y654_9PEZI</name>
<gene>
    <name evidence="4" type="ORF">E0Z10_g9474</name>
</gene>
<dbReference type="STRING" id="37992.A0A4Z0Y654"/>
<keyword evidence="2" id="KW-0456">Lyase</keyword>
<evidence type="ECO:0000313" key="4">
    <source>
        <dbReference type="EMBL" id="TGJ79294.1"/>
    </source>
</evidence>
<dbReference type="SUPFAM" id="SSF53639">
    <property type="entry name" value="AraD/HMP-PK domain-like"/>
    <property type="match status" value="1"/>
</dbReference>
<dbReference type="GO" id="GO:0005829">
    <property type="term" value="C:cytosol"/>
    <property type="evidence" value="ECO:0007669"/>
    <property type="project" value="TreeGrafter"/>
</dbReference>
<dbReference type="Gene3D" id="3.40.225.10">
    <property type="entry name" value="Class II aldolase/adducin N-terminal domain"/>
    <property type="match status" value="1"/>
</dbReference>
<dbReference type="EMBL" id="SKBN01000300">
    <property type="protein sequence ID" value="TGJ79294.1"/>
    <property type="molecule type" value="Genomic_DNA"/>
</dbReference>
<dbReference type="OrthoDB" id="2932980at2759"/>
<dbReference type="InterPro" id="IPR001303">
    <property type="entry name" value="Aldolase_II/adducin_N"/>
</dbReference>
<accession>A0A4Z0Y654</accession>
<dbReference type="GO" id="GO:0016832">
    <property type="term" value="F:aldehyde-lyase activity"/>
    <property type="evidence" value="ECO:0007669"/>
    <property type="project" value="TreeGrafter"/>
</dbReference>
<dbReference type="Proteomes" id="UP000297716">
    <property type="component" value="Unassembled WGS sequence"/>
</dbReference>
<evidence type="ECO:0000313" key="5">
    <source>
        <dbReference type="Proteomes" id="UP000297716"/>
    </source>
</evidence>
<dbReference type="PANTHER" id="PTHR22789:SF0">
    <property type="entry name" value="3-OXO-TETRONATE 4-PHOSPHATE DECARBOXYLASE-RELATED"/>
    <property type="match status" value="1"/>
</dbReference>
<dbReference type="AlphaFoldDB" id="A0A4Z0Y654"/>
<dbReference type="GO" id="GO:0019323">
    <property type="term" value="P:pentose catabolic process"/>
    <property type="evidence" value="ECO:0007669"/>
    <property type="project" value="TreeGrafter"/>
</dbReference>
<comment type="caution">
    <text evidence="4">The sequence shown here is derived from an EMBL/GenBank/DDBJ whole genome shotgun (WGS) entry which is preliminary data.</text>
</comment>
<reference evidence="4 5" key="1">
    <citation type="submission" date="2019-03" db="EMBL/GenBank/DDBJ databases">
        <title>Draft genome sequence of Xylaria hypoxylon DSM 108379, a ubiquitous saprotrophic-parasitic fungi on hardwood.</title>
        <authorList>
            <person name="Buettner E."/>
            <person name="Leonhardt S."/>
            <person name="Gebauer A.M."/>
            <person name="Liers C."/>
            <person name="Hofrichter M."/>
            <person name="Kellner H."/>
        </authorList>
    </citation>
    <scope>NUCLEOTIDE SEQUENCE [LARGE SCALE GENOMIC DNA]</scope>
    <source>
        <strain evidence="4 5">DSM 108379</strain>
    </source>
</reference>
<evidence type="ECO:0000259" key="3">
    <source>
        <dbReference type="SMART" id="SM01007"/>
    </source>
</evidence>
<dbReference type="GO" id="GO:0046872">
    <property type="term" value="F:metal ion binding"/>
    <property type="evidence" value="ECO:0007669"/>
    <property type="project" value="UniProtKB-KW"/>
</dbReference>
<sequence length="272" mass="29656">MVSANLNQLFATFINALHILHNNAVLDAYGHLSVRNPANPSTFFMSRNLAPALVSSPSDIVEYHVADASPVEPDAPNGFIERYIHSEIYKRFSDISTVVHSHSPAVIPYSISGVPLKASIHMAGFLGDKVPVFDISEYYRGNDTQDLLVSDVRLGAALAAQFSAESSEARNLPDYSVTLMRSHGFTACAASIEAVVVQAIYTQLNAQVQSEALAIQHAYLGAKASSEDELSYLTPQQARDSYATISGTAQRPWDLWVREVEVSPLYVNTLDP</sequence>
<dbReference type="Pfam" id="PF00596">
    <property type="entry name" value="Aldolase_II"/>
    <property type="match status" value="1"/>
</dbReference>
<keyword evidence="1" id="KW-0479">Metal-binding</keyword>
<evidence type="ECO:0000256" key="1">
    <source>
        <dbReference type="ARBA" id="ARBA00022723"/>
    </source>
</evidence>
<organism evidence="4 5">
    <name type="scientific">Xylaria hypoxylon</name>
    <dbReference type="NCBI Taxonomy" id="37992"/>
    <lineage>
        <taxon>Eukaryota</taxon>
        <taxon>Fungi</taxon>
        <taxon>Dikarya</taxon>
        <taxon>Ascomycota</taxon>
        <taxon>Pezizomycotina</taxon>
        <taxon>Sordariomycetes</taxon>
        <taxon>Xylariomycetidae</taxon>
        <taxon>Xylariales</taxon>
        <taxon>Xylariaceae</taxon>
        <taxon>Xylaria</taxon>
    </lineage>
</organism>
<dbReference type="InterPro" id="IPR036409">
    <property type="entry name" value="Aldolase_II/adducin_N_sf"/>
</dbReference>
<dbReference type="PANTHER" id="PTHR22789">
    <property type="entry name" value="FUCULOSE PHOSPHATE ALDOLASE"/>
    <property type="match status" value="1"/>
</dbReference>
<evidence type="ECO:0000256" key="2">
    <source>
        <dbReference type="ARBA" id="ARBA00023239"/>
    </source>
</evidence>
<proteinExistence type="predicted"/>